<comment type="caution">
    <text evidence="1">The sequence shown here is derived from an EMBL/GenBank/DDBJ whole genome shotgun (WGS) entry which is preliminary data.</text>
</comment>
<dbReference type="AlphaFoldDB" id="A0A554LNI3"/>
<name>A0A554LNI3_9BACT</name>
<reference evidence="1 2" key="1">
    <citation type="submission" date="2017-07" db="EMBL/GenBank/DDBJ databases">
        <title>Mechanisms for carbon and nitrogen cycling indicate functional differentiation within the Candidate Phyla Radiation.</title>
        <authorList>
            <person name="Danczak R.E."/>
            <person name="Johnston M.D."/>
            <person name="Kenah C."/>
            <person name="Slattery M."/>
            <person name="Wrighton K.C."/>
            <person name="Wilkins M.J."/>
        </authorList>
    </citation>
    <scope>NUCLEOTIDE SEQUENCE [LARGE SCALE GENOMIC DNA]</scope>
    <source>
        <strain evidence="1">Licking1014_85</strain>
    </source>
</reference>
<dbReference type="Proteomes" id="UP000315589">
    <property type="component" value="Unassembled WGS sequence"/>
</dbReference>
<evidence type="ECO:0000313" key="1">
    <source>
        <dbReference type="EMBL" id="TSC94189.1"/>
    </source>
</evidence>
<dbReference type="EMBL" id="VMGI01000001">
    <property type="protein sequence ID" value="TSC94189.1"/>
    <property type="molecule type" value="Genomic_DNA"/>
</dbReference>
<sequence length="111" mass="12953">MPKDNKGCIVVIDKKAWPISTQYSGQAPVHYRTYKRFLLERKRFGNINYIVMGEELFSEKGKVWRNYISQGTRIVVTEVPSNMTDEQLTNFLSKLKKKHLFDEPNSLIPSD</sequence>
<accession>A0A554LNI3</accession>
<gene>
    <name evidence="1" type="ORF">CEN91_10</name>
</gene>
<proteinExistence type="predicted"/>
<organism evidence="1 2">
    <name type="scientific">Candidatus Berkelbacteria bacterium Licking1014_85</name>
    <dbReference type="NCBI Taxonomy" id="2017148"/>
    <lineage>
        <taxon>Bacteria</taxon>
        <taxon>Candidatus Berkelbacteria</taxon>
    </lineage>
</organism>
<protein>
    <submittedName>
        <fullName evidence="1">Uncharacterized protein</fullName>
    </submittedName>
</protein>
<evidence type="ECO:0000313" key="2">
    <source>
        <dbReference type="Proteomes" id="UP000315589"/>
    </source>
</evidence>